<evidence type="ECO:0000313" key="3">
    <source>
        <dbReference type="EMBL" id="MBW0145772.1"/>
    </source>
</evidence>
<keyword evidence="4" id="KW-1185">Reference proteome</keyword>
<evidence type="ECO:0000313" key="4">
    <source>
        <dbReference type="Proteomes" id="UP000698028"/>
    </source>
</evidence>
<gene>
    <name evidence="3" type="ORF">KTQ36_10770</name>
</gene>
<accession>A0ABS6V862</accession>
<comment type="caution">
    <text evidence="3">The sequence shown here is derived from an EMBL/GenBank/DDBJ whole genome shotgun (WGS) entry which is preliminary data.</text>
</comment>
<dbReference type="GO" id="GO:0004519">
    <property type="term" value="F:endonuclease activity"/>
    <property type="evidence" value="ECO:0007669"/>
    <property type="project" value="UniProtKB-KW"/>
</dbReference>
<feature type="domain" description="Restriction endonuclease AspBHI N-terminal" evidence="2">
    <location>
        <begin position="20"/>
        <end position="210"/>
    </location>
</feature>
<evidence type="ECO:0000259" key="2">
    <source>
        <dbReference type="Pfam" id="PF18062"/>
    </source>
</evidence>
<keyword evidence="3" id="KW-0255">Endonuclease</keyword>
<dbReference type="InterPro" id="IPR041409">
    <property type="entry name" value="RE_AspBHI_N"/>
</dbReference>
<dbReference type="InterPro" id="IPR007560">
    <property type="entry name" value="Restrct_endonuc_IV_Mrr"/>
</dbReference>
<dbReference type="EC" id="3.1.21.-" evidence="3"/>
<dbReference type="Pfam" id="PF18062">
    <property type="entry name" value="RE_AspBHI_N"/>
    <property type="match status" value="1"/>
</dbReference>
<protein>
    <submittedName>
        <fullName evidence="3">Restriction endonuclease</fullName>
        <ecNumber evidence="3">3.1.21.-</ecNumber>
    </submittedName>
</protein>
<keyword evidence="3" id="KW-0540">Nuclease</keyword>
<dbReference type="RefSeq" id="WP_218633653.1">
    <property type="nucleotide sequence ID" value="NZ_JAHVAH010000001.1"/>
</dbReference>
<dbReference type="GO" id="GO:0016787">
    <property type="term" value="F:hydrolase activity"/>
    <property type="evidence" value="ECO:0007669"/>
    <property type="project" value="UniProtKB-KW"/>
</dbReference>
<dbReference type="EMBL" id="JAHVAH010000001">
    <property type="protein sequence ID" value="MBW0145772.1"/>
    <property type="molecule type" value="Genomic_DNA"/>
</dbReference>
<keyword evidence="3" id="KW-0378">Hydrolase</keyword>
<name>A0ABS6V862_9SPHN</name>
<organism evidence="3 4">
    <name type="scientific">Sphingomicrobium clamense</name>
    <dbReference type="NCBI Taxonomy" id="2851013"/>
    <lineage>
        <taxon>Bacteria</taxon>
        <taxon>Pseudomonadati</taxon>
        <taxon>Pseudomonadota</taxon>
        <taxon>Alphaproteobacteria</taxon>
        <taxon>Sphingomonadales</taxon>
        <taxon>Sphingomonadaceae</taxon>
        <taxon>Sphingomicrobium</taxon>
    </lineage>
</organism>
<sequence>MSKRSWRVGHEYRDRAGFPDDEFLSWLRTDKGSIGNAGGIRFKDRFGDTATDAETGRQIPAYMILTTRDLPGQYHNPWDDLVDDISGNIHYWGDAKFSKRERYYDSFAGNARLEAINNLRLAGRLKDMPPILHFSRKRPGYLRFNGLCALSDLRHAWFEDKGKPVKNLRALLSILDEEEVCTVWLNARVTEASVTKVDSAHAPTAWKKAIRGQIKRRHVWAAKIRSKSQQLPPEGSEDAAILAEVRALLPDAFEAFVVALVDRIPNIVPGLDHMVTRTRRAGDHGLDFFGRFRLPHPIGYEIDFLGEAKRHASAITPDQVSRLVARLGRGQYGLYFTTSWFSEQTQREIESDRYPVRLFSGSDIVDFLREGGCLSNARIRKDWLDAALSGAAMPLADGLKPLTIW</sequence>
<proteinExistence type="predicted"/>
<feature type="domain" description="Restriction endonuclease type IV Mrr" evidence="1">
    <location>
        <begin position="248"/>
        <end position="367"/>
    </location>
</feature>
<dbReference type="Proteomes" id="UP000698028">
    <property type="component" value="Unassembled WGS sequence"/>
</dbReference>
<evidence type="ECO:0000259" key="1">
    <source>
        <dbReference type="Pfam" id="PF04471"/>
    </source>
</evidence>
<reference evidence="3 4" key="1">
    <citation type="submission" date="2021-07" db="EMBL/GenBank/DDBJ databases">
        <title>The draft genome sequence of Sphingomicrobium sp. B8.</title>
        <authorList>
            <person name="Mu L."/>
        </authorList>
    </citation>
    <scope>NUCLEOTIDE SEQUENCE [LARGE SCALE GENOMIC DNA]</scope>
    <source>
        <strain evidence="3 4">B8</strain>
    </source>
</reference>
<dbReference type="Pfam" id="PF04471">
    <property type="entry name" value="Mrr_cat"/>
    <property type="match status" value="1"/>
</dbReference>